<keyword evidence="2" id="KW-0732">Signal</keyword>
<protein>
    <submittedName>
        <fullName evidence="3">Uncharacterized protein LOC103404356</fullName>
    </submittedName>
</protein>
<organism evidence="3">
    <name type="scientific">Rhizophora mucronata</name>
    <name type="common">Asiatic mangrove</name>
    <dbReference type="NCBI Taxonomy" id="61149"/>
    <lineage>
        <taxon>Eukaryota</taxon>
        <taxon>Viridiplantae</taxon>
        <taxon>Streptophyta</taxon>
        <taxon>Embryophyta</taxon>
        <taxon>Tracheophyta</taxon>
        <taxon>Spermatophyta</taxon>
        <taxon>Magnoliopsida</taxon>
        <taxon>eudicotyledons</taxon>
        <taxon>Gunneridae</taxon>
        <taxon>Pentapetalae</taxon>
        <taxon>rosids</taxon>
        <taxon>fabids</taxon>
        <taxon>Malpighiales</taxon>
        <taxon>Rhizophoraceae</taxon>
        <taxon>Rhizophora</taxon>
    </lineage>
</organism>
<sequence length="255" mass="30404">MDRKFVLTFAGLFFLFTLAHSRSPLDPPGNDVITAHATVDMPEPNSKTKNGILLPSEKPEFGSEKVVEVEPEAKPSKLPETVTWPERRAEPLERETQSSPLTFINFRPINRHFPRRPFIPFFRHGHRCRHHHHHLHRFAKSWGPRLNGREIPYGDDMIVPGKDNVLDFHPSSRGVARQIPRRWTSFRHDWPRFPYMHDLAEREEEMRMKRPHHHYHHRFHPHEEREEAEGKEEIRKQEHEEGGLLKKIRKFLDHF</sequence>
<feature type="signal peptide" evidence="2">
    <location>
        <begin position="1"/>
        <end position="21"/>
    </location>
</feature>
<name>A0A2P2JQ28_RHIMU</name>
<feature type="compositionally biased region" description="Basic and acidic residues" evidence="1">
    <location>
        <begin position="231"/>
        <end position="241"/>
    </location>
</feature>
<reference evidence="3" key="1">
    <citation type="submission" date="2018-02" db="EMBL/GenBank/DDBJ databases">
        <title>Rhizophora mucronata_Transcriptome.</title>
        <authorList>
            <person name="Meera S.P."/>
            <person name="Sreeshan A."/>
            <person name="Augustine A."/>
        </authorList>
    </citation>
    <scope>NUCLEOTIDE SEQUENCE</scope>
    <source>
        <tissue evidence="3">Leaf</tissue>
    </source>
</reference>
<accession>A0A2P2JQ28</accession>
<dbReference type="AlphaFoldDB" id="A0A2P2JQ28"/>
<feature type="chain" id="PRO_5015163345" evidence="2">
    <location>
        <begin position="22"/>
        <end position="255"/>
    </location>
</feature>
<feature type="region of interest" description="Disordered" evidence="1">
    <location>
        <begin position="216"/>
        <end position="241"/>
    </location>
</feature>
<evidence type="ECO:0000256" key="2">
    <source>
        <dbReference type="SAM" id="SignalP"/>
    </source>
</evidence>
<dbReference type="EMBL" id="GGEC01015092">
    <property type="protein sequence ID" value="MBW95575.1"/>
    <property type="molecule type" value="Transcribed_RNA"/>
</dbReference>
<proteinExistence type="predicted"/>
<evidence type="ECO:0000313" key="3">
    <source>
        <dbReference type="EMBL" id="MBW95575.1"/>
    </source>
</evidence>
<evidence type="ECO:0000256" key="1">
    <source>
        <dbReference type="SAM" id="MobiDB-lite"/>
    </source>
</evidence>